<dbReference type="FunCoup" id="A0A3N4LWD5">
    <property type="interactions" value="499"/>
</dbReference>
<evidence type="ECO:0000256" key="3">
    <source>
        <dbReference type="ARBA" id="ARBA00010883"/>
    </source>
</evidence>
<dbReference type="InterPro" id="IPR027267">
    <property type="entry name" value="AH/BAR_dom_sf"/>
</dbReference>
<dbReference type="Pfam" id="PF00787">
    <property type="entry name" value="PX"/>
    <property type="match status" value="1"/>
</dbReference>
<dbReference type="InterPro" id="IPR036871">
    <property type="entry name" value="PX_dom_sf"/>
</dbReference>
<dbReference type="SUPFAM" id="SSF64268">
    <property type="entry name" value="PX domain"/>
    <property type="match status" value="1"/>
</dbReference>
<feature type="domain" description="PX" evidence="13">
    <location>
        <begin position="61"/>
        <end position="183"/>
    </location>
</feature>
<dbReference type="GO" id="GO:0015031">
    <property type="term" value="P:protein transport"/>
    <property type="evidence" value="ECO:0007669"/>
    <property type="project" value="TreeGrafter"/>
</dbReference>
<keyword evidence="15" id="KW-1185">Reference proteome</keyword>
<dbReference type="GO" id="GO:0061709">
    <property type="term" value="P:reticulophagy"/>
    <property type="evidence" value="ECO:0007669"/>
    <property type="project" value="TreeGrafter"/>
</dbReference>
<evidence type="ECO:0000256" key="2">
    <source>
        <dbReference type="ARBA" id="ARBA00004496"/>
    </source>
</evidence>
<proteinExistence type="inferred from homology"/>
<sequence>MDDFDAVSWRSPPMAHDGTDDDGSEFSGPTSSEPPVFAHPEEPQAGPNADAIDLAGVGQGRLLTTVSCPMTVNDGTKDAFVSYLVTTETDFPTFEKPRVGVRRRFTDFLYLWRELCKEFPASAVPPLPDKHKMEYVRGDRFGPDFTQRRARSLHRFLKRLTLHPELRKTTLLTIFLESSEWNAYMRLRPAKSASNMDGGVFEGLTDTFLNAFSKIHKPDRRFIEVREQADKLDEDLGHIEKIIARVVRREADLEVDYADLAAQFKKLEVIEPHVADAIHAFAVGVEDTSAGLKKLKEHIDQDYLGSLRDMEAYIIALKQLLKAREQKQLDFEGLKDYLGKAEYEKDQLTNPHSTTFSGGGASAFLQRKIEDVRGVDHEQARRDKQRKLELRIEALTAGADEAQKETEAFDGQVVREVADFERIKTIEFRDTLGDLAKANVEFYRSMVKTWEGMLKHVEERYPDQPTNRSPT</sequence>
<evidence type="ECO:0000256" key="1">
    <source>
        <dbReference type="ARBA" id="ARBA00004481"/>
    </source>
</evidence>
<dbReference type="Gene3D" id="3.30.1520.10">
    <property type="entry name" value="Phox-like domain"/>
    <property type="match status" value="1"/>
</dbReference>
<dbReference type="GO" id="GO:0034727">
    <property type="term" value="P:piecemeal microautophagy of the nucleus"/>
    <property type="evidence" value="ECO:0007669"/>
    <property type="project" value="TreeGrafter"/>
</dbReference>
<evidence type="ECO:0000256" key="10">
    <source>
        <dbReference type="ARBA" id="ARBA00040748"/>
    </source>
</evidence>
<evidence type="ECO:0000256" key="4">
    <source>
        <dbReference type="ARBA" id="ARBA00022448"/>
    </source>
</evidence>
<comment type="subcellular location">
    <subcellularLocation>
        <location evidence="2">Cytoplasm</location>
    </subcellularLocation>
    <subcellularLocation>
        <location evidence="1">Endosome membrane</location>
        <topology evidence="1">Peripheral membrane protein</topology>
    </subcellularLocation>
</comment>
<keyword evidence="6" id="KW-0967">Endosome</keyword>
<keyword evidence="5" id="KW-0963">Cytoplasm</keyword>
<evidence type="ECO:0000256" key="9">
    <source>
        <dbReference type="ARBA" id="ARBA00023136"/>
    </source>
</evidence>
<keyword evidence="8" id="KW-0446">Lipid-binding</keyword>
<keyword evidence="7" id="KW-0072">Autophagy</keyword>
<comment type="similarity">
    <text evidence="3">Belongs to the sorting nexin family.</text>
</comment>
<protein>
    <recommendedName>
        <fullName evidence="10">Sorting nexin-4</fullName>
    </recommendedName>
    <alternativeName>
        <fullName evidence="11">Autophagy-related protein 24</fullName>
    </alternativeName>
</protein>
<dbReference type="Gene3D" id="1.20.1270.60">
    <property type="entry name" value="Arfaptin homology (AH) domain/BAR domain"/>
    <property type="match status" value="1"/>
</dbReference>
<dbReference type="GO" id="GO:0000422">
    <property type="term" value="P:autophagy of mitochondrion"/>
    <property type="evidence" value="ECO:0007669"/>
    <property type="project" value="TreeGrafter"/>
</dbReference>
<dbReference type="GO" id="GO:0005769">
    <property type="term" value="C:early endosome"/>
    <property type="evidence" value="ECO:0007669"/>
    <property type="project" value="TreeGrafter"/>
</dbReference>
<dbReference type="GO" id="GO:0032456">
    <property type="term" value="P:endocytic recycling"/>
    <property type="evidence" value="ECO:0007669"/>
    <property type="project" value="TreeGrafter"/>
</dbReference>
<evidence type="ECO:0000256" key="12">
    <source>
        <dbReference type="SAM" id="MobiDB-lite"/>
    </source>
</evidence>
<dbReference type="AlphaFoldDB" id="A0A3N4LWD5"/>
<feature type="region of interest" description="Disordered" evidence="12">
    <location>
        <begin position="1"/>
        <end position="48"/>
    </location>
</feature>
<keyword evidence="9" id="KW-0472">Membrane</keyword>
<dbReference type="FunFam" id="1.20.1270.60:FF:000042">
    <property type="entry name" value="Vacuolar targeting protein Atg24"/>
    <property type="match status" value="1"/>
</dbReference>
<dbReference type="GO" id="GO:0000407">
    <property type="term" value="C:phagophore assembly site"/>
    <property type="evidence" value="ECO:0007669"/>
    <property type="project" value="TreeGrafter"/>
</dbReference>
<dbReference type="SMART" id="SM00312">
    <property type="entry name" value="PX"/>
    <property type="match status" value="1"/>
</dbReference>
<dbReference type="Proteomes" id="UP000267821">
    <property type="component" value="Unassembled WGS sequence"/>
</dbReference>
<dbReference type="CDD" id="cd07628">
    <property type="entry name" value="BAR_Atg24p"/>
    <property type="match status" value="1"/>
</dbReference>
<dbReference type="GO" id="GO:0035091">
    <property type="term" value="F:phosphatidylinositol binding"/>
    <property type="evidence" value="ECO:0007669"/>
    <property type="project" value="InterPro"/>
</dbReference>
<evidence type="ECO:0000313" key="14">
    <source>
        <dbReference type="EMBL" id="RPB27216.1"/>
    </source>
</evidence>
<evidence type="ECO:0000259" key="13">
    <source>
        <dbReference type="PROSITE" id="PS50195"/>
    </source>
</evidence>
<reference evidence="14 15" key="1">
    <citation type="journal article" date="2018" name="Nat. Ecol. Evol.">
        <title>Pezizomycetes genomes reveal the molecular basis of ectomycorrhizal truffle lifestyle.</title>
        <authorList>
            <person name="Murat C."/>
            <person name="Payen T."/>
            <person name="Noel B."/>
            <person name="Kuo A."/>
            <person name="Morin E."/>
            <person name="Chen J."/>
            <person name="Kohler A."/>
            <person name="Krizsan K."/>
            <person name="Balestrini R."/>
            <person name="Da Silva C."/>
            <person name="Montanini B."/>
            <person name="Hainaut M."/>
            <person name="Levati E."/>
            <person name="Barry K.W."/>
            <person name="Belfiori B."/>
            <person name="Cichocki N."/>
            <person name="Clum A."/>
            <person name="Dockter R.B."/>
            <person name="Fauchery L."/>
            <person name="Guy J."/>
            <person name="Iotti M."/>
            <person name="Le Tacon F."/>
            <person name="Lindquist E.A."/>
            <person name="Lipzen A."/>
            <person name="Malagnac F."/>
            <person name="Mello A."/>
            <person name="Molinier V."/>
            <person name="Miyauchi S."/>
            <person name="Poulain J."/>
            <person name="Riccioni C."/>
            <person name="Rubini A."/>
            <person name="Sitrit Y."/>
            <person name="Splivallo R."/>
            <person name="Traeger S."/>
            <person name="Wang M."/>
            <person name="Zifcakova L."/>
            <person name="Wipf D."/>
            <person name="Zambonelli A."/>
            <person name="Paolocci F."/>
            <person name="Nowrousian M."/>
            <person name="Ottonello S."/>
            <person name="Baldrian P."/>
            <person name="Spatafora J.W."/>
            <person name="Henrissat B."/>
            <person name="Nagy L.G."/>
            <person name="Aury J.M."/>
            <person name="Wincker P."/>
            <person name="Grigoriev I.V."/>
            <person name="Bonfante P."/>
            <person name="Martin F.M."/>
        </authorList>
    </citation>
    <scope>NUCLEOTIDE SEQUENCE [LARGE SCALE GENOMIC DNA]</scope>
    <source>
        <strain evidence="14 15">ATCC MYA-4762</strain>
    </source>
</reference>
<evidence type="ECO:0000256" key="11">
    <source>
        <dbReference type="ARBA" id="ARBA00041273"/>
    </source>
</evidence>
<evidence type="ECO:0000256" key="5">
    <source>
        <dbReference type="ARBA" id="ARBA00022490"/>
    </source>
</evidence>
<dbReference type="STRING" id="1051890.A0A3N4LWD5"/>
<name>A0A3N4LWD5_9PEZI</name>
<dbReference type="SUPFAM" id="SSF103657">
    <property type="entry name" value="BAR/IMD domain-like"/>
    <property type="match status" value="1"/>
</dbReference>
<evidence type="ECO:0000256" key="8">
    <source>
        <dbReference type="ARBA" id="ARBA00023121"/>
    </source>
</evidence>
<dbReference type="EMBL" id="ML121532">
    <property type="protein sequence ID" value="RPB27216.1"/>
    <property type="molecule type" value="Genomic_DNA"/>
</dbReference>
<gene>
    <name evidence="14" type="ORF">L211DRAFT_616403</name>
</gene>
<dbReference type="InParanoid" id="A0A3N4LWD5"/>
<organism evidence="14 15">
    <name type="scientific">Terfezia boudieri ATCC MYA-4762</name>
    <dbReference type="NCBI Taxonomy" id="1051890"/>
    <lineage>
        <taxon>Eukaryota</taxon>
        <taxon>Fungi</taxon>
        <taxon>Dikarya</taxon>
        <taxon>Ascomycota</taxon>
        <taxon>Pezizomycotina</taxon>
        <taxon>Pezizomycetes</taxon>
        <taxon>Pezizales</taxon>
        <taxon>Pezizaceae</taxon>
        <taxon>Terfezia</taxon>
    </lineage>
</organism>
<evidence type="ECO:0000313" key="15">
    <source>
        <dbReference type="Proteomes" id="UP000267821"/>
    </source>
</evidence>
<evidence type="ECO:0000256" key="7">
    <source>
        <dbReference type="ARBA" id="ARBA00023006"/>
    </source>
</evidence>
<dbReference type="OrthoDB" id="205639at2759"/>
<accession>A0A3N4LWD5</accession>
<dbReference type="PROSITE" id="PS50195">
    <property type="entry name" value="PX"/>
    <property type="match status" value="1"/>
</dbReference>
<dbReference type="PANTHER" id="PTHR45949:SF2">
    <property type="entry name" value="SORTING NEXIN-4"/>
    <property type="match status" value="1"/>
</dbReference>
<dbReference type="CDD" id="cd06863">
    <property type="entry name" value="PX_Atg24p"/>
    <property type="match status" value="1"/>
</dbReference>
<keyword evidence="4" id="KW-0813">Transport</keyword>
<dbReference type="GO" id="GO:0010008">
    <property type="term" value="C:endosome membrane"/>
    <property type="evidence" value="ECO:0007669"/>
    <property type="project" value="UniProtKB-SubCell"/>
</dbReference>
<dbReference type="InterPro" id="IPR001683">
    <property type="entry name" value="PX_dom"/>
</dbReference>
<evidence type="ECO:0000256" key="6">
    <source>
        <dbReference type="ARBA" id="ARBA00022753"/>
    </source>
</evidence>
<dbReference type="PANTHER" id="PTHR45949">
    <property type="entry name" value="SORTING NEXIN-4"/>
    <property type="match status" value="1"/>
</dbReference>